<gene>
    <name evidence="11" type="ORF">ACJ73_06697</name>
</gene>
<evidence type="ECO:0000256" key="1">
    <source>
        <dbReference type="ARBA" id="ARBA00004123"/>
    </source>
</evidence>
<dbReference type="InterPro" id="IPR041664">
    <property type="entry name" value="AAA_16"/>
</dbReference>
<keyword evidence="4" id="KW-0547">Nucleotide-binding</keyword>
<dbReference type="Gene3D" id="3.40.50.300">
    <property type="entry name" value="P-loop containing nucleotide triphosphate hydrolases"/>
    <property type="match status" value="1"/>
</dbReference>
<feature type="region of interest" description="Disordered" evidence="7">
    <location>
        <begin position="510"/>
        <end position="545"/>
    </location>
</feature>
<dbReference type="Proteomes" id="UP000242791">
    <property type="component" value="Unassembled WGS sequence"/>
</dbReference>
<dbReference type="InterPro" id="IPR047088">
    <property type="entry name" value="ORC5_C"/>
</dbReference>
<sequence>MSMDSLLMFILSNQYIAVVREGVLGGLLNIMNANVHVGPFLNISIALAFFGLNPSAGKYRHHREAMKEEPQNIEQPGYSTANPFSAASISRSQQHMADENEAYSIMMLHRNHEEENKMPEFTDRETPPALPSPPAIIVHGLQGSGKSSILNALLTAYNELPPAHALSGGDSEKLDVNGYGDRSYGTILPYAVVKCAECITTRHLLGKIVAVVISGACASALFPGEDARRHFTEDIRGRARCDHISSLPGVLRDVLDSVGCEKFVLVMDGVDGLREGGQMLLAALGRLGELVPSICVVFVMRSSPRPLLLQVAGIPHIYFPPYSRNEAISILAASQLPELPGLPADTAMRLYLPFISAVYDSLIGPTASNVTIFRSACEKLWPRFVSPITNDEKPPGLNPRAQWDFSRLLVRNRALFQHQGEEVLVHHIITNETPILTSNTTAIASSTPLSSSPFPSLPYLPTLILTSAFLAAHIPPRLDTIFFSKFSSSSLSARNKRAHHRRRLKVLSQAQAQEQNLDTPEGAAATPSKFPGTRRRKSKHTKITKSALSSALASSSSSGNAGAGFINPRPFPLERLLAIYRAIDPNPPATPTMSKPIADTIYPELATLQRLRLLVPASSSASIDGAEKWCLNASVAVSSNSIGPSEWIADMAREIGVEVGEYLAGGLD</sequence>
<keyword evidence="5" id="KW-0067">ATP-binding</keyword>
<comment type="caution">
    <text evidence="11">The sequence shown here is derived from an EMBL/GenBank/DDBJ whole genome shotgun (WGS) entry which is preliminary data.</text>
</comment>
<evidence type="ECO:0000259" key="9">
    <source>
        <dbReference type="Pfam" id="PF14630"/>
    </source>
</evidence>
<protein>
    <submittedName>
        <fullName evidence="11">Uncharacterized protein</fullName>
    </submittedName>
</protein>
<keyword evidence="6" id="KW-0539">Nucleus</keyword>
<dbReference type="InterPro" id="IPR048866">
    <property type="entry name" value="ORC5_lid"/>
</dbReference>
<reference evidence="11 12" key="1">
    <citation type="submission" date="2015-08" db="EMBL/GenBank/DDBJ databases">
        <title>Emmonsia species relationships and genome sequence.</title>
        <authorList>
            <person name="Cuomo C.A."/>
            <person name="Schwartz I.S."/>
            <person name="Kenyon C."/>
            <person name="De Hoog G.S."/>
            <person name="Govender N.P."/>
            <person name="Botha A."/>
            <person name="Moreno L."/>
            <person name="De Vries M."/>
            <person name="Munoz J.F."/>
            <person name="Stielow J.B."/>
        </authorList>
    </citation>
    <scope>NUCLEOTIDE SEQUENCE [LARGE SCALE GENOMIC DNA]</scope>
    <source>
        <strain evidence="11 12">EI222</strain>
    </source>
</reference>
<accession>A0A1J9QP36</accession>
<dbReference type="STRING" id="1658174.A0A1J9QP36"/>
<keyword evidence="3" id="KW-0235">DNA replication</keyword>
<evidence type="ECO:0000313" key="12">
    <source>
        <dbReference type="Proteomes" id="UP000242791"/>
    </source>
</evidence>
<evidence type="ECO:0000256" key="4">
    <source>
        <dbReference type="ARBA" id="ARBA00022741"/>
    </source>
</evidence>
<dbReference type="PANTHER" id="PTHR12705:SF0">
    <property type="entry name" value="ORIGIN RECOGNITION COMPLEX SUBUNIT 5"/>
    <property type="match status" value="1"/>
</dbReference>
<dbReference type="Pfam" id="PF13191">
    <property type="entry name" value="AAA_16"/>
    <property type="match status" value="1"/>
</dbReference>
<keyword evidence="12" id="KW-1185">Reference proteome</keyword>
<dbReference type="AlphaFoldDB" id="A0A1J9QP36"/>
<comment type="similarity">
    <text evidence="2">Belongs to the ORC5 family.</text>
</comment>
<dbReference type="EMBL" id="LGTZ01001219">
    <property type="protein sequence ID" value="OJD21963.1"/>
    <property type="molecule type" value="Genomic_DNA"/>
</dbReference>
<evidence type="ECO:0000256" key="3">
    <source>
        <dbReference type="ARBA" id="ARBA00022705"/>
    </source>
</evidence>
<dbReference type="Pfam" id="PF14630">
    <property type="entry name" value="ORC5_C"/>
    <property type="match status" value="1"/>
</dbReference>
<dbReference type="OrthoDB" id="365981at2759"/>
<evidence type="ECO:0000256" key="2">
    <source>
        <dbReference type="ARBA" id="ARBA00006269"/>
    </source>
</evidence>
<evidence type="ECO:0000256" key="6">
    <source>
        <dbReference type="ARBA" id="ARBA00023242"/>
    </source>
</evidence>
<evidence type="ECO:0000259" key="8">
    <source>
        <dbReference type="Pfam" id="PF13191"/>
    </source>
</evidence>
<organism evidence="11 12">
    <name type="scientific">Blastomyces percursus</name>
    <dbReference type="NCBI Taxonomy" id="1658174"/>
    <lineage>
        <taxon>Eukaryota</taxon>
        <taxon>Fungi</taxon>
        <taxon>Dikarya</taxon>
        <taxon>Ascomycota</taxon>
        <taxon>Pezizomycotina</taxon>
        <taxon>Eurotiomycetes</taxon>
        <taxon>Eurotiomycetidae</taxon>
        <taxon>Onygenales</taxon>
        <taxon>Ajellomycetaceae</taxon>
        <taxon>Blastomyces</taxon>
    </lineage>
</organism>
<feature type="domain" description="Orc1-like AAA ATPase" evidence="8">
    <location>
        <begin position="130"/>
        <end position="297"/>
    </location>
</feature>
<feature type="domain" description="Origin recognition complex subunit 5 C-terminal" evidence="9">
    <location>
        <begin position="457"/>
        <end position="663"/>
    </location>
</feature>
<evidence type="ECO:0000313" key="11">
    <source>
        <dbReference type="EMBL" id="OJD21963.1"/>
    </source>
</evidence>
<proteinExistence type="inferred from homology"/>
<dbReference type="InterPro" id="IPR027417">
    <property type="entry name" value="P-loop_NTPase"/>
</dbReference>
<evidence type="ECO:0000256" key="7">
    <source>
        <dbReference type="SAM" id="MobiDB-lite"/>
    </source>
</evidence>
<dbReference type="VEuPathDB" id="FungiDB:ACJ73_06697"/>
<dbReference type="GO" id="GO:0006270">
    <property type="term" value="P:DNA replication initiation"/>
    <property type="evidence" value="ECO:0007669"/>
    <property type="project" value="TreeGrafter"/>
</dbReference>
<dbReference type="SUPFAM" id="SSF52540">
    <property type="entry name" value="P-loop containing nucleoside triphosphate hydrolases"/>
    <property type="match status" value="1"/>
</dbReference>
<comment type="subcellular location">
    <subcellularLocation>
        <location evidence="1">Nucleus</location>
    </subcellularLocation>
</comment>
<dbReference type="Pfam" id="PF21639">
    <property type="entry name" value="ORC5_lid"/>
    <property type="match status" value="1"/>
</dbReference>
<feature type="compositionally biased region" description="Basic residues" evidence="7">
    <location>
        <begin position="532"/>
        <end position="543"/>
    </location>
</feature>
<evidence type="ECO:0000256" key="5">
    <source>
        <dbReference type="ARBA" id="ARBA00022840"/>
    </source>
</evidence>
<dbReference type="PANTHER" id="PTHR12705">
    <property type="entry name" value="ORIGIN RECOGNITION COMPLEX SUBUNIT 5"/>
    <property type="match status" value="1"/>
</dbReference>
<dbReference type="InterPro" id="IPR020796">
    <property type="entry name" value="ORC5"/>
</dbReference>
<evidence type="ECO:0000259" key="10">
    <source>
        <dbReference type="Pfam" id="PF21639"/>
    </source>
</evidence>
<feature type="domain" description="ORC5 lid" evidence="10">
    <location>
        <begin position="351"/>
        <end position="417"/>
    </location>
</feature>
<dbReference type="GO" id="GO:0005664">
    <property type="term" value="C:nuclear origin of replication recognition complex"/>
    <property type="evidence" value="ECO:0007669"/>
    <property type="project" value="TreeGrafter"/>
</dbReference>
<dbReference type="GO" id="GO:0003688">
    <property type="term" value="F:DNA replication origin binding"/>
    <property type="evidence" value="ECO:0007669"/>
    <property type="project" value="TreeGrafter"/>
</dbReference>
<name>A0A1J9QP36_9EURO</name>